<feature type="region of interest" description="Disordered" evidence="1">
    <location>
        <begin position="1"/>
        <end position="43"/>
    </location>
</feature>
<evidence type="ECO:0000313" key="3">
    <source>
        <dbReference type="Proteomes" id="UP001500403"/>
    </source>
</evidence>
<protein>
    <submittedName>
        <fullName evidence="2">Uncharacterized protein</fullName>
    </submittedName>
</protein>
<reference evidence="3" key="1">
    <citation type="journal article" date="2019" name="Int. J. Syst. Evol. Microbiol.">
        <title>The Global Catalogue of Microorganisms (GCM) 10K type strain sequencing project: providing services to taxonomists for standard genome sequencing and annotation.</title>
        <authorList>
            <consortium name="The Broad Institute Genomics Platform"/>
            <consortium name="The Broad Institute Genome Sequencing Center for Infectious Disease"/>
            <person name="Wu L."/>
            <person name="Ma J."/>
        </authorList>
    </citation>
    <scope>NUCLEOTIDE SEQUENCE [LARGE SCALE GENOMIC DNA]</scope>
    <source>
        <strain evidence="3">JCM 9088</strain>
    </source>
</reference>
<keyword evidence="3" id="KW-1185">Reference proteome</keyword>
<evidence type="ECO:0000313" key="2">
    <source>
        <dbReference type="EMBL" id="GAA2965517.1"/>
    </source>
</evidence>
<dbReference type="EMBL" id="BAAAUD010000056">
    <property type="protein sequence ID" value="GAA2965517.1"/>
    <property type="molecule type" value="Genomic_DNA"/>
</dbReference>
<comment type="caution">
    <text evidence="2">The sequence shown here is derived from an EMBL/GenBank/DDBJ whole genome shotgun (WGS) entry which is preliminary data.</text>
</comment>
<name>A0ABP6K348_9ACTN</name>
<sequence length="135" mass="14314">MTLPPLPDHRRPGRRFGDRDRAVGGGTADRVDQEAGEDPGRPACVHFQREGLRRVTDEAHTLFAGERAGARKGLAGQVVGRGAHRRQGERARLDAGGFEEAADHGGEPGGPGTHPVRRCPIPSRTGPGRPPTLGP</sequence>
<feature type="region of interest" description="Disordered" evidence="1">
    <location>
        <begin position="74"/>
        <end position="135"/>
    </location>
</feature>
<evidence type="ECO:0000256" key="1">
    <source>
        <dbReference type="SAM" id="MobiDB-lite"/>
    </source>
</evidence>
<accession>A0ABP6K348</accession>
<dbReference type="Proteomes" id="UP001500403">
    <property type="component" value="Unassembled WGS sequence"/>
</dbReference>
<organism evidence="2 3">
    <name type="scientific">Streptomyces enissocaesilis</name>
    <dbReference type="NCBI Taxonomy" id="332589"/>
    <lineage>
        <taxon>Bacteria</taxon>
        <taxon>Bacillati</taxon>
        <taxon>Actinomycetota</taxon>
        <taxon>Actinomycetes</taxon>
        <taxon>Kitasatosporales</taxon>
        <taxon>Streptomycetaceae</taxon>
        <taxon>Streptomyces</taxon>
        <taxon>Streptomyces rochei group</taxon>
    </lineage>
</organism>
<gene>
    <name evidence="2" type="ORF">GCM10010446_58980</name>
</gene>
<proteinExistence type="predicted"/>
<feature type="compositionally biased region" description="Basic and acidic residues" evidence="1">
    <location>
        <begin position="7"/>
        <end position="22"/>
    </location>
</feature>